<feature type="domain" description="Amidase" evidence="2">
    <location>
        <begin position="63"/>
        <end position="480"/>
    </location>
</feature>
<evidence type="ECO:0000256" key="1">
    <source>
        <dbReference type="SAM" id="MobiDB-lite"/>
    </source>
</evidence>
<dbReference type="Pfam" id="PF01425">
    <property type="entry name" value="Amidase"/>
    <property type="match status" value="1"/>
</dbReference>
<organism evidence="3 4">
    <name type="scientific">Lentzea fradiae</name>
    <dbReference type="NCBI Taxonomy" id="200378"/>
    <lineage>
        <taxon>Bacteria</taxon>
        <taxon>Bacillati</taxon>
        <taxon>Actinomycetota</taxon>
        <taxon>Actinomycetes</taxon>
        <taxon>Pseudonocardiales</taxon>
        <taxon>Pseudonocardiaceae</taxon>
        <taxon>Lentzea</taxon>
    </lineage>
</organism>
<evidence type="ECO:0000259" key="2">
    <source>
        <dbReference type="Pfam" id="PF01425"/>
    </source>
</evidence>
<dbReference type="PANTHER" id="PTHR42678">
    <property type="entry name" value="AMIDASE"/>
    <property type="match status" value="1"/>
</dbReference>
<dbReference type="PANTHER" id="PTHR42678:SF34">
    <property type="entry name" value="OS04G0183300 PROTEIN"/>
    <property type="match status" value="1"/>
</dbReference>
<dbReference type="EMBL" id="FNCC01000001">
    <property type="protein sequence ID" value="SDF40192.1"/>
    <property type="molecule type" value="Genomic_DNA"/>
</dbReference>
<evidence type="ECO:0000313" key="4">
    <source>
        <dbReference type="Proteomes" id="UP000199623"/>
    </source>
</evidence>
<dbReference type="Gene3D" id="3.90.1300.10">
    <property type="entry name" value="Amidase signature (AS) domain"/>
    <property type="match status" value="1"/>
</dbReference>
<dbReference type="STRING" id="200378.SAMN05216553_101456"/>
<keyword evidence="4" id="KW-1185">Reference proteome</keyword>
<dbReference type="InterPro" id="IPR036928">
    <property type="entry name" value="AS_sf"/>
</dbReference>
<protein>
    <submittedName>
        <fullName evidence="3">Amidase</fullName>
    </submittedName>
</protein>
<reference evidence="4" key="1">
    <citation type="submission" date="2016-10" db="EMBL/GenBank/DDBJ databases">
        <authorList>
            <person name="Varghese N."/>
            <person name="Submissions S."/>
        </authorList>
    </citation>
    <scope>NUCLEOTIDE SEQUENCE [LARGE SCALE GENOMIC DNA]</scope>
    <source>
        <strain evidence="4">CGMCC 4.3506</strain>
    </source>
</reference>
<dbReference type="InterPro" id="IPR023631">
    <property type="entry name" value="Amidase_dom"/>
</dbReference>
<name>A0A1G7KSJ5_9PSEU</name>
<accession>A0A1G7KSJ5</accession>
<evidence type="ECO:0000313" key="3">
    <source>
        <dbReference type="EMBL" id="SDF40192.1"/>
    </source>
</evidence>
<proteinExistence type="predicted"/>
<sequence length="507" mass="53007">MFRLWPGSRVSKSTALSPVRRLTRAARDPGNGGMDLSAASLDRATIPQLTRRMAAGELTSAGLTRAYLGRIAEVDPVLRSVLAVDPTALRQAQESDLRRAHGRSRGPMDGIPVLLKDNVDTAGLATTAGSRALAVPPRSDAAVVTRLRAAGAVVLGKTNMTEWGNFRSPWATSGWSGAGGQTVNPHVLDRTPCGSSSGSAVAVAASLAQVAVGTETSGSIVSPAGHAGVVGFKPTPGRVSTAGIVPITARRDTAGPMARHVVDAAILMAAMEGSSATFEPGTLAGARVGVWRRTGFDPEVDRVVESVVDLLRRNGSTVVDVEPRHQDLVQAADRPAMLAEFRHDLERYLGTRTGVPRTMRELIEFNEADPVELSAFGQEIFHEAEKARLVTDPVHRHQRRTATELARRSLDELLSGVDVIVAPSNGPAWPARGADPAGPRTALPAAIAGYPNISVPAGFAGALPLGVSIIGGAGADDAVLRFAGAFEIASPVRRAPRYLPTSPRASG</sequence>
<gene>
    <name evidence="3" type="ORF">SAMN05216553_101456</name>
</gene>
<dbReference type="AlphaFoldDB" id="A0A1G7KSJ5"/>
<feature type="region of interest" description="Disordered" evidence="1">
    <location>
        <begin position="16"/>
        <end position="37"/>
    </location>
</feature>
<dbReference type="SUPFAM" id="SSF75304">
    <property type="entry name" value="Amidase signature (AS) enzymes"/>
    <property type="match status" value="1"/>
</dbReference>
<dbReference type="Proteomes" id="UP000199623">
    <property type="component" value="Unassembled WGS sequence"/>
</dbReference>